<evidence type="ECO:0000313" key="4">
    <source>
        <dbReference type="Proteomes" id="UP000274504"/>
    </source>
</evidence>
<organism evidence="5">
    <name type="scientific">Hymenolepis diminuta</name>
    <name type="common">Rat tapeworm</name>
    <dbReference type="NCBI Taxonomy" id="6216"/>
    <lineage>
        <taxon>Eukaryota</taxon>
        <taxon>Metazoa</taxon>
        <taxon>Spiralia</taxon>
        <taxon>Lophotrochozoa</taxon>
        <taxon>Platyhelminthes</taxon>
        <taxon>Cestoda</taxon>
        <taxon>Eucestoda</taxon>
        <taxon>Cyclophyllidea</taxon>
        <taxon>Hymenolepididae</taxon>
        <taxon>Hymenolepis</taxon>
    </lineage>
</organism>
<dbReference type="WBParaSite" id="HDID_0000778801-mRNA-1">
    <property type="protein sequence ID" value="HDID_0000778801-mRNA-1"/>
    <property type="gene ID" value="HDID_0000778801"/>
</dbReference>
<gene>
    <name evidence="3" type="ORF">HDID_LOCUS7786</name>
</gene>
<reference evidence="5" key="1">
    <citation type="submission" date="2017-02" db="UniProtKB">
        <authorList>
            <consortium name="WormBaseParasite"/>
        </authorList>
    </citation>
    <scope>IDENTIFICATION</scope>
</reference>
<feature type="region of interest" description="Disordered" evidence="1">
    <location>
        <begin position="33"/>
        <end position="54"/>
    </location>
</feature>
<dbReference type="EMBL" id="UYSG01010980">
    <property type="protein sequence ID" value="VDL60104.1"/>
    <property type="molecule type" value="Genomic_DNA"/>
</dbReference>
<evidence type="ECO:0000256" key="1">
    <source>
        <dbReference type="SAM" id="MobiDB-lite"/>
    </source>
</evidence>
<evidence type="ECO:0000313" key="3">
    <source>
        <dbReference type="EMBL" id="VDL60104.1"/>
    </source>
</evidence>
<dbReference type="Proteomes" id="UP000274504">
    <property type="component" value="Unassembled WGS sequence"/>
</dbReference>
<accession>A0A0R3SRI6</accession>
<feature type="domain" description="MCM8/REC winged helix" evidence="2">
    <location>
        <begin position="55"/>
        <end position="131"/>
    </location>
</feature>
<dbReference type="InterPro" id="IPR056875">
    <property type="entry name" value="MCM8/REC_WHD"/>
</dbReference>
<dbReference type="AlphaFoldDB" id="A0A0R3SRI6"/>
<dbReference type="CDD" id="cd22247">
    <property type="entry name" value="MCM8_WHD"/>
    <property type="match status" value="1"/>
</dbReference>
<dbReference type="STRING" id="6216.A0A0R3SRI6"/>
<name>A0A0R3SRI6_HYMDI</name>
<protein>
    <submittedName>
        <fullName evidence="5">ESCRT-II complex subunit VPS36</fullName>
    </submittedName>
</protein>
<evidence type="ECO:0000313" key="5">
    <source>
        <dbReference type="WBParaSite" id="HDID_0000778801-mRNA-1"/>
    </source>
</evidence>
<proteinExistence type="predicted"/>
<evidence type="ECO:0000259" key="2">
    <source>
        <dbReference type="Pfam" id="PF25051"/>
    </source>
</evidence>
<reference evidence="3 4" key="2">
    <citation type="submission" date="2018-11" db="EMBL/GenBank/DDBJ databases">
        <authorList>
            <consortium name="Pathogen Informatics"/>
        </authorList>
    </citation>
    <scope>NUCLEOTIDE SEQUENCE [LARGE SCALE GENOMIC DNA]</scope>
</reference>
<sequence>MRGVQLFMFMLLEDKDAQDVCDLMMETGYGTSLSSSGPGIPPIKKRKNASSTGVSATKRLLAALQREASKSGGSRNFTTQEIAGIAAQIGLSGDDSILYQRCTPGGTLSILIDNLNHIGALLKRGPDHYSLT</sequence>
<dbReference type="Pfam" id="PF25051">
    <property type="entry name" value="WHD_MCM8"/>
    <property type="match status" value="1"/>
</dbReference>